<dbReference type="RefSeq" id="WP_136643533.1">
    <property type="nucleotide sequence ID" value="NZ_QYRT01000051.1"/>
</dbReference>
<proteinExistence type="predicted"/>
<name>A0A4T2BGL4_9MICO</name>
<accession>A0A4T2BGL4</accession>
<dbReference type="EMBL" id="QYRT01000051">
    <property type="protein sequence ID" value="TIH30475.1"/>
    <property type="molecule type" value="Genomic_DNA"/>
</dbReference>
<comment type="caution">
    <text evidence="1">The sequence shown here is derived from an EMBL/GenBank/DDBJ whole genome shotgun (WGS) entry which is preliminary data.</text>
</comment>
<organism evidence="1 2">
    <name type="scientific">Subtercola vilae</name>
    <dbReference type="NCBI Taxonomy" id="2056433"/>
    <lineage>
        <taxon>Bacteria</taxon>
        <taxon>Bacillati</taxon>
        <taxon>Actinomycetota</taxon>
        <taxon>Actinomycetes</taxon>
        <taxon>Micrococcales</taxon>
        <taxon>Microbacteriaceae</taxon>
        <taxon>Subtercola</taxon>
    </lineage>
</organism>
<evidence type="ECO:0000313" key="2">
    <source>
        <dbReference type="Proteomes" id="UP000306192"/>
    </source>
</evidence>
<gene>
    <name evidence="1" type="ORF">D4765_17180</name>
</gene>
<dbReference type="Proteomes" id="UP000306192">
    <property type="component" value="Unassembled WGS sequence"/>
</dbReference>
<evidence type="ECO:0000313" key="1">
    <source>
        <dbReference type="EMBL" id="TIH30475.1"/>
    </source>
</evidence>
<keyword evidence="2" id="KW-1185">Reference proteome</keyword>
<dbReference type="AlphaFoldDB" id="A0A4T2BGL4"/>
<sequence length="78" mass="8702">MGDGWLAARGIASLISNIAYDSGYLQRALDSTPVVWINFDRISPHIARWVPFAGGRRESVDRLIALLQLTSMERQVSD</sequence>
<reference evidence="1 2" key="1">
    <citation type="journal article" date="2019" name="Microorganisms">
        <title>Systematic Affiliation and Genome Analysis of Subtercola vilae DB165(T) with Particular Emphasis on Cold Adaptation of an Isolate from a High-Altitude Cold Volcano Lake.</title>
        <authorList>
            <person name="Villalobos A.S."/>
            <person name="Wiese J."/>
            <person name="Imhoff J.F."/>
            <person name="Dorador C."/>
            <person name="Keller A."/>
            <person name="Hentschel U."/>
        </authorList>
    </citation>
    <scope>NUCLEOTIDE SEQUENCE [LARGE SCALE GENOMIC DNA]</scope>
    <source>
        <strain evidence="1 2">DB165</strain>
    </source>
</reference>
<protein>
    <submittedName>
        <fullName evidence="1">Uncharacterized protein</fullName>
    </submittedName>
</protein>